<feature type="compositionally biased region" description="Polar residues" evidence="5">
    <location>
        <begin position="165"/>
        <end position="176"/>
    </location>
</feature>
<dbReference type="PANTHER" id="PTHR19842">
    <property type="entry name" value="G BETA-LIKE PROTEIN GBL"/>
    <property type="match status" value="1"/>
</dbReference>
<dbReference type="PRINTS" id="PR00320">
    <property type="entry name" value="GPROTEINBRPT"/>
</dbReference>
<dbReference type="PROSITE" id="PS50082">
    <property type="entry name" value="WD_REPEATS_2"/>
    <property type="match status" value="2"/>
</dbReference>
<dbReference type="EMBL" id="CAICTM010000651">
    <property type="protein sequence ID" value="CAB9514425.1"/>
    <property type="molecule type" value="Genomic_DNA"/>
</dbReference>
<dbReference type="PROSITE" id="PS50294">
    <property type="entry name" value="WD_REPEATS_REGION"/>
    <property type="match status" value="1"/>
</dbReference>
<evidence type="ECO:0000256" key="2">
    <source>
        <dbReference type="ARBA" id="ARBA00022574"/>
    </source>
</evidence>
<feature type="region of interest" description="Disordered" evidence="5">
    <location>
        <begin position="164"/>
        <end position="208"/>
    </location>
</feature>
<evidence type="ECO:0000256" key="1">
    <source>
        <dbReference type="ARBA" id="ARBA00009890"/>
    </source>
</evidence>
<comment type="similarity">
    <text evidence="1">Belongs to the WD repeat LST8 family.</text>
</comment>
<dbReference type="OrthoDB" id="400at2759"/>
<dbReference type="Gene3D" id="2.130.10.10">
    <property type="entry name" value="YVTN repeat-like/Quinoprotein amine dehydrogenase"/>
    <property type="match status" value="1"/>
</dbReference>
<dbReference type="InterPro" id="IPR015943">
    <property type="entry name" value="WD40/YVTN_repeat-like_dom_sf"/>
</dbReference>
<organism evidence="6 7">
    <name type="scientific">Seminavis robusta</name>
    <dbReference type="NCBI Taxonomy" id="568900"/>
    <lineage>
        <taxon>Eukaryota</taxon>
        <taxon>Sar</taxon>
        <taxon>Stramenopiles</taxon>
        <taxon>Ochrophyta</taxon>
        <taxon>Bacillariophyta</taxon>
        <taxon>Bacillariophyceae</taxon>
        <taxon>Bacillariophycidae</taxon>
        <taxon>Naviculales</taxon>
        <taxon>Naviculaceae</taxon>
        <taxon>Seminavis</taxon>
    </lineage>
</organism>
<feature type="repeat" description="WD" evidence="4">
    <location>
        <begin position="346"/>
        <end position="380"/>
    </location>
</feature>
<evidence type="ECO:0000256" key="3">
    <source>
        <dbReference type="ARBA" id="ARBA00022737"/>
    </source>
</evidence>
<accession>A0A9N8E5V1</accession>
<dbReference type="GO" id="GO:0031932">
    <property type="term" value="C:TORC2 complex"/>
    <property type="evidence" value="ECO:0007669"/>
    <property type="project" value="InterPro"/>
</dbReference>
<dbReference type="GO" id="GO:0032956">
    <property type="term" value="P:regulation of actin cytoskeleton organization"/>
    <property type="evidence" value="ECO:0007669"/>
    <property type="project" value="TreeGrafter"/>
</dbReference>
<comment type="caution">
    <text evidence="6">The sequence shown here is derived from an EMBL/GenBank/DDBJ whole genome shotgun (WGS) entry which is preliminary data.</text>
</comment>
<dbReference type="InterPro" id="IPR037588">
    <property type="entry name" value="MLST8"/>
</dbReference>
<dbReference type="Proteomes" id="UP001153069">
    <property type="component" value="Unassembled WGS sequence"/>
</dbReference>
<dbReference type="InterPro" id="IPR036322">
    <property type="entry name" value="WD40_repeat_dom_sf"/>
</dbReference>
<feature type="compositionally biased region" description="Basic and acidic residues" evidence="5">
    <location>
        <begin position="177"/>
        <end position="187"/>
    </location>
</feature>
<dbReference type="GO" id="GO:0031931">
    <property type="term" value="C:TORC1 complex"/>
    <property type="evidence" value="ECO:0007669"/>
    <property type="project" value="InterPro"/>
</dbReference>
<protein>
    <submittedName>
        <fullName evidence="6">Target of rapamycin complex subunit LST8</fullName>
    </submittedName>
</protein>
<dbReference type="InterPro" id="IPR001680">
    <property type="entry name" value="WD40_rpt"/>
</dbReference>
<dbReference type="PROSITE" id="PS00678">
    <property type="entry name" value="WD_REPEATS_1"/>
    <property type="match status" value="2"/>
</dbReference>
<dbReference type="AlphaFoldDB" id="A0A9N8E5V1"/>
<evidence type="ECO:0000256" key="5">
    <source>
        <dbReference type="SAM" id="MobiDB-lite"/>
    </source>
</evidence>
<feature type="region of interest" description="Disordered" evidence="5">
    <location>
        <begin position="238"/>
        <end position="276"/>
    </location>
</feature>
<dbReference type="InterPro" id="IPR019775">
    <property type="entry name" value="WD40_repeat_CS"/>
</dbReference>
<dbReference type="SMART" id="SM00320">
    <property type="entry name" value="WD40"/>
    <property type="match status" value="6"/>
</dbReference>
<keyword evidence="7" id="KW-1185">Reference proteome</keyword>
<dbReference type="SUPFAM" id="SSF50978">
    <property type="entry name" value="WD40 repeat-like"/>
    <property type="match status" value="1"/>
</dbReference>
<dbReference type="GO" id="GO:0031929">
    <property type="term" value="P:TOR signaling"/>
    <property type="evidence" value="ECO:0007669"/>
    <property type="project" value="InterPro"/>
</dbReference>
<keyword evidence="2 4" id="KW-0853">WD repeat</keyword>
<evidence type="ECO:0000313" key="7">
    <source>
        <dbReference type="Proteomes" id="UP001153069"/>
    </source>
</evidence>
<proteinExistence type="inferred from homology"/>
<evidence type="ECO:0000313" key="6">
    <source>
        <dbReference type="EMBL" id="CAB9514425.1"/>
    </source>
</evidence>
<evidence type="ECO:0000256" key="4">
    <source>
        <dbReference type="PROSITE-ProRule" id="PRU00221"/>
    </source>
</evidence>
<dbReference type="PANTHER" id="PTHR19842:SF0">
    <property type="entry name" value="TARGET OF RAPAMYCIN COMPLEX SUBUNIT LST8"/>
    <property type="match status" value="1"/>
</dbReference>
<sequence>MSVILATAGFDHKIRFWEAPSGICSRIIKYPDSQVNRLQITPDKQFIAAAGNPHIRLYEILNGSSAVDAVDPPTQQPVLTLEGHTAAVTAIGFQKDGRYLYSGSEDGTIKVWDLRNPNYSRSFDSKGGVNCVTLRHDRDEFISGDQNGYVKVWDLGGNGCLHSIKPSSAQVQGEQQPQHHHDDDHAKSQQQHRRRNRSYLEGTDPIQAVDISEDSRTVVACSNKGRVFVWQDDTTPPAFDEPHHHNNMPMQYHHPHHHHHPHLHHHHHGGSTTSTSMLLSQPLRTRFYAHNDVRPGNYCLHGKMAPDGRHFVTTGSDGYAFLWNTATWECAQKLRNCTQTPTPKWVYDAAFCADSSYLVTASSDNIARLWNLRTGDVVRQYHGHQSAVTCVALNDSSV</sequence>
<dbReference type="InterPro" id="IPR020472">
    <property type="entry name" value="WD40_PAC1"/>
</dbReference>
<feature type="repeat" description="WD" evidence="4">
    <location>
        <begin position="81"/>
        <end position="122"/>
    </location>
</feature>
<reference evidence="6" key="1">
    <citation type="submission" date="2020-06" db="EMBL/GenBank/DDBJ databases">
        <authorList>
            <consortium name="Plant Systems Biology data submission"/>
        </authorList>
    </citation>
    <scope>NUCLEOTIDE SEQUENCE</scope>
    <source>
        <strain evidence="6">D6</strain>
    </source>
</reference>
<feature type="compositionally biased region" description="Basic residues" evidence="5">
    <location>
        <begin position="253"/>
        <end position="269"/>
    </location>
</feature>
<gene>
    <name evidence="6" type="ORF">SEMRO_652_G181810.1</name>
</gene>
<keyword evidence="3" id="KW-0677">Repeat</keyword>
<name>A0A9N8E5V1_9STRA</name>
<dbReference type="Pfam" id="PF00400">
    <property type="entry name" value="WD40"/>
    <property type="match status" value="5"/>
</dbReference>